<feature type="transmembrane region" description="Helical" evidence="7">
    <location>
        <begin position="30"/>
        <end position="52"/>
    </location>
</feature>
<evidence type="ECO:0000256" key="5">
    <source>
        <dbReference type="ARBA" id="ARBA00038359"/>
    </source>
</evidence>
<accession>U1GAN4</accession>
<dbReference type="GeneID" id="19235768"/>
<feature type="transmembrane region" description="Helical" evidence="7">
    <location>
        <begin position="183"/>
        <end position="208"/>
    </location>
</feature>
<evidence type="ECO:0000313" key="10">
    <source>
        <dbReference type="Proteomes" id="UP000019373"/>
    </source>
</evidence>
<feature type="transmembrane region" description="Helical" evidence="7">
    <location>
        <begin position="260"/>
        <end position="282"/>
    </location>
</feature>
<dbReference type="PANTHER" id="PTHR33048:SF8">
    <property type="entry name" value="INTEGRAL MEMBRANE PROTEIN-RELATED"/>
    <property type="match status" value="1"/>
</dbReference>
<comment type="similarity">
    <text evidence="5">Belongs to the SAT4 family.</text>
</comment>
<dbReference type="AlphaFoldDB" id="U1GAN4"/>
<dbReference type="RefSeq" id="XP_007799678.1">
    <property type="nucleotide sequence ID" value="XM_007801487.1"/>
</dbReference>
<evidence type="ECO:0000256" key="3">
    <source>
        <dbReference type="ARBA" id="ARBA00022989"/>
    </source>
</evidence>
<keyword evidence="10" id="KW-1185">Reference proteome</keyword>
<dbReference type="HOGENOM" id="CLU_593155_0_0_1"/>
<evidence type="ECO:0000259" key="8">
    <source>
        <dbReference type="Pfam" id="PF20684"/>
    </source>
</evidence>
<protein>
    <recommendedName>
        <fullName evidence="8">Rhodopsin domain-containing protein</fullName>
    </recommendedName>
</protein>
<dbReference type="InterPro" id="IPR052337">
    <property type="entry name" value="SAT4-like"/>
</dbReference>
<organism evidence="9 10">
    <name type="scientific">Endocarpon pusillum (strain Z07020 / HMAS-L-300199)</name>
    <name type="common">Lichen-forming fungus</name>
    <dbReference type="NCBI Taxonomy" id="1263415"/>
    <lineage>
        <taxon>Eukaryota</taxon>
        <taxon>Fungi</taxon>
        <taxon>Dikarya</taxon>
        <taxon>Ascomycota</taxon>
        <taxon>Pezizomycotina</taxon>
        <taxon>Eurotiomycetes</taxon>
        <taxon>Chaetothyriomycetidae</taxon>
        <taxon>Verrucariales</taxon>
        <taxon>Verrucariaceae</taxon>
        <taxon>Endocarpon</taxon>
    </lineage>
</organism>
<comment type="subcellular location">
    <subcellularLocation>
        <location evidence="1">Membrane</location>
        <topology evidence="1">Multi-pass membrane protein</topology>
    </subcellularLocation>
</comment>
<evidence type="ECO:0000256" key="4">
    <source>
        <dbReference type="ARBA" id="ARBA00023136"/>
    </source>
</evidence>
<dbReference type="Pfam" id="PF20684">
    <property type="entry name" value="Fung_rhodopsin"/>
    <property type="match status" value="1"/>
</dbReference>
<keyword evidence="3 7" id="KW-1133">Transmembrane helix</keyword>
<feature type="transmembrane region" description="Helical" evidence="7">
    <location>
        <begin position="220"/>
        <end position="240"/>
    </location>
</feature>
<evidence type="ECO:0000256" key="1">
    <source>
        <dbReference type="ARBA" id="ARBA00004141"/>
    </source>
</evidence>
<dbReference type="InterPro" id="IPR018555">
    <property type="entry name" value="C630.06c-like"/>
</dbReference>
<feature type="domain" description="Rhodopsin" evidence="8">
    <location>
        <begin position="48"/>
        <end position="284"/>
    </location>
</feature>
<dbReference type="PANTHER" id="PTHR33048">
    <property type="entry name" value="PTH11-LIKE INTEGRAL MEMBRANE PROTEIN (AFU_ORTHOLOGUE AFUA_5G11245)"/>
    <property type="match status" value="1"/>
</dbReference>
<gene>
    <name evidence="9" type="ORF">EPUS_00707</name>
</gene>
<evidence type="ECO:0000256" key="7">
    <source>
        <dbReference type="SAM" id="Phobius"/>
    </source>
</evidence>
<dbReference type="EMBL" id="KE720872">
    <property type="protein sequence ID" value="ERF74577.1"/>
    <property type="molecule type" value="Genomic_DNA"/>
</dbReference>
<feature type="compositionally biased region" description="Basic residues" evidence="6">
    <location>
        <begin position="398"/>
        <end position="414"/>
    </location>
</feature>
<dbReference type="Proteomes" id="UP000019373">
    <property type="component" value="Unassembled WGS sequence"/>
</dbReference>
<name>U1GAN4_ENDPU</name>
<feature type="transmembrane region" description="Helical" evidence="7">
    <location>
        <begin position="108"/>
        <end position="129"/>
    </location>
</feature>
<feature type="region of interest" description="Disordered" evidence="6">
    <location>
        <begin position="386"/>
        <end position="461"/>
    </location>
</feature>
<evidence type="ECO:0000313" key="9">
    <source>
        <dbReference type="EMBL" id="ERF74577.1"/>
    </source>
</evidence>
<reference evidence="10" key="1">
    <citation type="journal article" date="2014" name="BMC Genomics">
        <title>Genome characteristics reveal the impact of lichenization on lichen-forming fungus Endocarpon pusillum Hedwig (Verrucariales, Ascomycota).</title>
        <authorList>
            <person name="Wang Y.-Y."/>
            <person name="Liu B."/>
            <person name="Zhang X.-Y."/>
            <person name="Zhou Q.-M."/>
            <person name="Zhang T."/>
            <person name="Li H."/>
            <person name="Yu Y.-F."/>
            <person name="Zhang X.-L."/>
            <person name="Hao X.-Y."/>
            <person name="Wang M."/>
            <person name="Wang L."/>
            <person name="Wei J.-C."/>
        </authorList>
    </citation>
    <scope>NUCLEOTIDE SEQUENCE [LARGE SCALE GENOMIC DNA]</scope>
    <source>
        <strain evidence="10">Z07020 / HMAS-L-300199</strain>
    </source>
</reference>
<dbReference type="GO" id="GO:0016020">
    <property type="term" value="C:membrane"/>
    <property type="evidence" value="ECO:0007669"/>
    <property type="project" value="UniProtKB-SubCell"/>
</dbReference>
<dbReference type="Pfam" id="PF09428">
    <property type="entry name" value="DUF2011"/>
    <property type="match status" value="1"/>
</dbReference>
<feature type="transmembrane region" description="Helical" evidence="7">
    <location>
        <begin position="141"/>
        <end position="163"/>
    </location>
</feature>
<feature type="transmembrane region" description="Helical" evidence="7">
    <location>
        <begin position="64"/>
        <end position="88"/>
    </location>
</feature>
<dbReference type="eggNOG" id="ENOG502SKCZ">
    <property type="taxonomic scope" value="Eukaryota"/>
</dbReference>
<feature type="compositionally biased region" description="Basic and acidic residues" evidence="6">
    <location>
        <begin position="415"/>
        <end position="427"/>
    </location>
</feature>
<keyword evidence="4 7" id="KW-0472">Membrane</keyword>
<feature type="compositionally biased region" description="Basic residues" evidence="6">
    <location>
        <begin position="428"/>
        <end position="442"/>
    </location>
</feature>
<evidence type="ECO:0000256" key="6">
    <source>
        <dbReference type="SAM" id="MobiDB-lite"/>
    </source>
</evidence>
<proteinExistence type="inferred from homology"/>
<sequence>MAANVMGMSPEQIASFRYQQEHISDDLRPVVYAVTWILWCWAVTATFLRFYAQRMVRSTIKPEDGFVVLGLLAGTGQAICNTIAGANGLGLHSISPKVNIVVVAKCAFAFQLLYGLTIVSIKYSILIFYHRAFYPYFYFRVAVWCVAGFVTCWIFTVTFGVTFQCTPISFVWNKSQPGHCIDFRSLSISTAIINIVTDCIIVVMPMPIIWRLQLPMSKKLGLSITIVLGGIVILASILRVTTVRGVNKYDFSYDGVVPGIWTVVEPMVGIVGVSLPLMTPLFRKIKGGSTQRSSEGGIEGGWYRARLGSGQRTANVPLANYDDWIDYDPTLPANRSLMIGTELQDPIPQCHFTGFKSRIAEPGAALPWRGIRVPASSLAQSLKTLPTRAESRDNGTQRRARAGKKRRIAMRKKHAAEVRAAETEKEKRARKNREKKLKKREKNRQVKELVAAAKESGEAPD</sequence>
<dbReference type="OrthoDB" id="3934549at2759"/>
<dbReference type="InterPro" id="IPR049326">
    <property type="entry name" value="Rhodopsin_dom_fungi"/>
</dbReference>
<keyword evidence="2 7" id="KW-0812">Transmembrane</keyword>
<evidence type="ECO:0000256" key="2">
    <source>
        <dbReference type="ARBA" id="ARBA00022692"/>
    </source>
</evidence>